<proteinExistence type="predicted"/>
<organism evidence="1">
    <name type="scientific">Oryza brachyantha</name>
    <name type="common">malo sina</name>
    <dbReference type="NCBI Taxonomy" id="4533"/>
    <lineage>
        <taxon>Eukaryota</taxon>
        <taxon>Viridiplantae</taxon>
        <taxon>Streptophyta</taxon>
        <taxon>Embryophyta</taxon>
        <taxon>Tracheophyta</taxon>
        <taxon>Spermatophyta</taxon>
        <taxon>Magnoliopsida</taxon>
        <taxon>Liliopsida</taxon>
        <taxon>Poales</taxon>
        <taxon>Poaceae</taxon>
        <taxon>BOP clade</taxon>
        <taxon>Oryzoideae</taxon>
        <taxon>Oryzeae</taxon>
        <taxon>Oryzinae</taxon>
        <taxon>Oryza</taxon>
    </lineage>
</organism>
<dbReference type="AlphaFoldDB" id="J3KUD5"/>
<dbReference type="Gramene" id="OB0047G10170.1">
    <property type="protein sequence ID" value="OB0047G10170.1"/>
    <property type="gene ID" value="OB0047G10170"/>
</dbReference>
<evidence type="ECO:0000313" key="1">
    <source>
        <dbReference type="EnsemblPlants" id="OB0047G10170.1"/>
    </source>
</evidence>
<reference evidence="1" key="1">
    <citation type="submission" date="2015-06" db="UniProtKB">
        <authorList>
            <consortium name="EnsemblPlants"/>
        </authorList>
    </citation>
    <scope>IDENTIFICATION</scope>
</reference>
<protein>
    <submittedName>
        <fullName evidence="1">Uncharacterized protein</fullName>
    </submittedName>
</protein>
<evidence type="ECO:0000313" key="2">
    <source>
        <dbReference type="Proteomes" id="UP000006038"/>
    </source>
</evidence>
<dbReference type="HOGENOM" id="CLU_3127542_0_0_1"/>
<keyword evidence="2" id="KW-1185">Reference proteome</keyword>
<sequence>MREREHDGSREEPRNAYEREPDLLICLRGLLSHFVYDRPEENNKILNKMV</sequence>
<name>J3KUD5_ORYBR</name>
<dbReference type="EnsemblPlants" id="OB0047G10170.1">
    <property type="protein sequence ID" value="OB0047G10170.1"/>
    <property type="gene ID" value="OB0047G10170"/>
</dbReference>
<accession>J3KUD5</accession>
<dbReference type="Proteomes" id="UP000006038">
    <property type="component" value="Unassembled WGS sequence"/>
</dbReference>